<dbReference type="PROSITE" id="PS51273">
    <property type="entry name" value="GATASE_TYPE_1"/>
    <property type="match status" value="1"/>
</dbReference>
<dbReference type="CDD" id="cd01746">
    <property type="entry name" value="GATase1_CTP_Synthase"/>
    <property type="match status" value="1"/>
</dbReference>
<evidence type="ECO:0000313" key="13">
    <source>
        <dbReference type="Proteomes" id="UP000664132"/>
    </source>
</evidence>
<comment type="function">
    <text evidence="9">Catalyzes the ATP-dependent amination of UTP to CTP with either L-glutamine or ammonia as the source of nitrogen.</text>
</comment>
<feature type="domain" description="Glutamine amidotransferase" evidence="10">
    <location>
        <begin position="315"/>
        <end position="550"/>
    </location>
</feature>
<dbReference type="Gene3D" id="3.40.50.300">
    <property type="entry name" value="P-loop containing nucleotide triphosphate hydrolases"/>
    <property type="match status" value="1"/>
</dbReference>
<evidence type="ECO:0000256" key="2">
    <source>
        <dbReference type="ARBA" id="ARBA00007533"/>
    </source>
</evidence>
<dbReference type="UniPathway" id="UPA00159">
    <property type="reaction ID" value="UER00277"/>
</dbReference>
<dbReference type="EMBL" id="JAFJYH010000056">
    <property type="protein sequence ID" value="KAG4421975.1"/>
    <property type="molecule type" value="Genomic_DNA"/>
</dbReference>
<protein>
    <recommendedName>
        <fullName evidence="9">CTP synthase</fullName>
        <ecNumber evidence="9">6.3.4.2</ecNumber>
    </recommendedName>
    <alternativeName>
        <fullName evidence="9">UTP--ammonia ligase</fullName>
    </alternativeName>
</protein>
<dbReference type="CDD" id="cd03113">
    <property type="entry name" value="CTPS_N"/>
    <property type="match status" value="1"/>
</dbReference>
<dbReference type="Gene3D" id="3.40.50.880">
    <property type="match status" value="1"/>
</dbReference>
<evidence type="ECO:0000313" key="12">
    <source>
        <dbReference type="EMBL" id="KAG4421975.1"/>
    </source>
</evidence>
<dbReference type="NCBIfam" id="NF003792">
    <property type="entry name" value="PRK05380.1"/>
    <property type="match status" value="1"/>
</dbReference>
<keyword evidence="13" id="KW-1185">Reference proteome</keyword>
<name>A0A8H7WBW3_9HELO</name>
<dbReference type="GO" id="GO:0044210">
    <property type="term" value="P:'de novo' CTP biosynthetic process"/>
    <property type="evidence" value="ECO:0007669"/>
    <property type="project" value="UniProtKB-UniRule"/>
</dbReference>
<dbReference type="InterPro" id="IPR027417">
    <property type="entry name" value="P-loop_NTPase"/>
</dbReference>
<dbReference type="GO" id="GO:0042802">
    <property type="term" value="F:identical protein binding"/>
    <property type="evidence" value="ECO:0007669"/>
    <property type="project" value="TreeGrafter"/>
</dbReference>
<dbReference type="GO" id="GO:0097268">
    <property type="term" value="C:cytoophidium"/>
    <property type="evidence" value="ECO:0007669"/>
    <property type="project" value="TreeGrafter"/>
</dbReference>
<comment type="pathway">
    <text evidence="1 9">Pyrimidine metabolism; CTP biosynthesis via de novo pathway; CTP from UDP: step 2/2.</text>
</comment>
<evidence type="ECO:0000256" key="6">
    <source>
        <dbReference type="ARBA" id="ARBA00022962"/>
    </source>
</evidence>
<dbReference type="FunFam" id="3.40.50.300:FF:000207">
    <property type="entry name" value="CTP synthase"/>
    <property type="match status" value="1"/>
</dbReference>
<comment type="caution">
    <text evidence="12">The sequence shown here is derived from an EMBL/GenBank/DDBJ whole genome shotgun (WGS) entry which is preliminary data.</text>
</comment>
<keyword evidence="4 9" id="KW-0547">Nucleotide-binding</keyword>
<dbReference type="SUPFAM" id="SSF52540">
    <property type="entry name" value="P-loop containing nucleoside triphosphate hydrolases"/>
    <property type="match status" value="1"/>
</dbReference>
<dbReference type="GO" id="GO:0005737">
    <property type="term" value="C:cytoplasm"/>
    <property type="evidence" value="ECO:0007669"/>
    <property type="project" value="TreeGrafter"/>
</dbReference>
<dbReference type="NCBIfam" id="TIGR00337">
    <property type="entry name" value="PyrG"/>
    <property type="match status" value="1"/>
</dbReference>
<keyword evidence="7 9" id="KW-0665">Pyrimidine biosynthesis</keyword>
<evidence type="ECO:0000256" key="4">
    <source>
        <dbReference type="ARBA" id="ARBA00022741"/>
    </source>
</evidence>
<organism evidence="12 13">
    <name type="scientific">Cadophora malorum</name>
    <dbReference type="NCBI Taxonomy" id="108018"/>
    <lineage>
        <taxon>Eukaryota</taxon>
        <taxon>Fungi</taxon>
        <taxon>Dikarya</taxon>
        <taxon>Ascomycota</taxon>
        <taxon>Pezizomycotina</taxon>
        <taxon>Leotiomycetes</taxon>
        <taxon>Helotiales</taxon>
        <taxon>Ploettnerulaceae</taxon>
        <taxon>Cadophora</taxon>
    </lineage>
</organism>
<dbReference type="InterPro" id="IPR017926">
    <property type="entry name" value="GATASE"/>
</dbReference>
<dbReference type="InterPro" id="IPR033828">
    <property type="entry name" value="GATase1_CTP_Synthase"/>
</dbReference>
<keyword evidence="5 9" id="KW-0067">ATP-binding</keyword>
<dbReference type="InterPro" id="IPR029062">
    <property type="entry name" value="Class_I_gatase-like"/>
</dbReference>
<keyword evidence="6 9" id="KW-0315">Glutamine amidotransferase</keyword>
<evidence type="ECO:0000256" key="8">
    <source>
        <dbReference type="ARBA" id="ARBA00047781"/>
    </source>
</evidence>
<proteinExistence type="inferred from homology"/>
<evidence type="ECO:0000256" key="7">
    <source>
        <dbReference type="ARBA" id="ARBA00022975"/>
    </source>
</evidence>
<dbReference type="PANTHER" id="PTHR11550">
    <property type="entry name" value="CTP SYNTHASE"/>
    <property type="match status" value="1"/>
</dbReference>
<dbReference type="GO" id="GO:0019856">
    <property type="term" value="P:pyrimidine nucleobase biosynthetic process"/>
    <property type="evidence" value="ECO:0007669"/>
    <property type="project" value="TreeGrafter"/>
</dbReference>
<dbReference type="SUPFAM" id="SSF52317">
    <property type="entry name" value="Class I glutamine amidotransferase-like"/>
    <property type="match status" value="1"/>
</dbReference>
<dbReference type="InterPro" id="IPR004468">
    <property type="entry name" value="CTP_synthase"/>
</dbReference>
<feature type="domain" description="CTP synthase N-terminal" evidence="11">
    <location>
        <begin position="2"/>
        <end position="270"/>
    </location>
</feature>
<evidence type="ECO:0000259" key="10">
    <source>
        <dbReference type="Pfam" id="PF00117"/>
    </source>
</evidence>
<dbReference type="GO" id="GO:0003883">
    <property type="term" value="F:CTP synthase activity"/>
    <property type="evidence" value="ECO:0007669"/>
    <property type="project" value="UniProtKB-UniRule"/>
</dbReference>
<evidence type="ECO:0000256" key="9">
    <source>
        <dbReference type="RuleBase" id="RU810713"/>
    </source>
</evidence>
<comment type="similarity">
    <text evidence="2 9">Belongs to the CTP synthase family.</text>
</comment>
<evidence type="ECO:0000256" key="5">
    <source>
        <dbReference type="ARBA" id="ARBA00022840"/>
    </source>
</evidence>
<dbReference type="Pfam" id="PF00117">
    <property type="entry name" value="GATase"/>
    <property type="match status" value="1"/>
</dbReference>
<sequence>MKYVLVSGGVISGVGKGIIASSTGLLLKTRGLKVTMIKIDPYMNIDAGTMAPTEHGECFVLDDGGETDLDLGNYERYLNITLSRDHNITTGKIYQHVIDRERRGDYLGKTVQIVPHLTDALQEWFMRVARLHVDETKAQPDVCVIELGGTVGDIENAPFVEALRQLRRKAGAGNFLHIHVSMIPVINEEQKTKPTQQTIKDVRSAGLNPDLIACRCKDRLMASTIDKVAMFCQVETEQVVAVHDVPSTYHVPMVLEKQGLITSLTKILNLDKLEIPSKLKLRGATTWEMWKSSTSVQHHSQIVTIALVGKYTSFADSYISVIKALEHSAMFCRRKLNLVMVDSSHLEEDDGNTSSIESQKAWEILRKADGILVPGGFGTRGTEGMIVATRYARINKVPFLGVCLGMQIAVIEYARTICKIPGASSKEFDDQAIDPVIIFMPEVDSKSMGATMRLGMRPTHFQPGTGWSQMRGMYRNSPVAASRDTSDGLVIHERHRHRFEVNPAYVPKLASNGLNFVGKDDQGERMEVLELKDHPWFVGVQFHPEYLTKVLEPSRPYLGFFAASAGCLKEVMEKLQSDKGVVEN</sequence>
<gene>
    <name evidence="12" type="primary">URA7_1</name>
    <name evidence="12" type="ORF">IFR04_004834</name>
</gene>
<dbReference type="InterPro" id="IPR017456">
    <property type="entry name" value="CTP_synthase_N"/>
</dbReference>
<dbReference type="PANTHER" id="PTHR11550:SF0">
    <property type="entry name" value="CTP SYNTHASE-RELATED"/>
    <property type="match status" value="1"/>
</dbReference>
<comment type="catalytic activity">
    <reaction evidence="8 9">
        <text>UTP + L-glutamine + ATP + H2O = CTP + L-glutamate + ADP + phosphate + 2 H(+)</text>
        <dbReference type="Rhea" id="RHEA:26426"/>
        <dbReference type="ChEBI" id="CHEBI:15377"/>
        <dbReference type="ChEBI" id="CHEBI:15378"/>
        <dbReference type="ChEBI" id="CHEBI:29985"/>
        <dbReference type="ChEBI" id="CHEBI:30616"/>
        <dbReference type="ChEBI" id="CHEBI:37563"/>
        <dbReference type="ChEBI" id="CHEBI:43474"/>
        <dbReference type="ChEBI" id="CHEBI:46398"/>
        <dbReference type="ChEBI" id="CHEBI:58359"/>
        <dbReference type="ChEBI" id="CHEBI:456216"/>
        <dbReference type="EC" id="6.3.4.2"/>
    </reaction>
</comment>
<dbReference type="Proteomes" id="UP000664132">
    <property type="component" value="Unassembled WGS sequence"/>
</dbReference>
<dbReference type="GO" id="GO:0005524">
    <property type="term" value="F:ATP binding"/>
    <property type="evidence" value="ECO:0007669"/>
    <property type="project" value="UniProtKB-KW"/>
</dbReference>
<dbReference type="OrthoDB" id="1739076at2759"/>
<dbReference type="Pfam" id="PF06418">
    <property type="entry name" value="CTP_synth_N"/>
    <property type="match status" value="1"/>
</dbReference>
<accession>A0A8H7WBW3</accession>
<evidence type="ECO:0000256" key="1">
    <source>
        <dbReference type="ARBA" id="ARBA00005171"/>
    </source>
</evidence>
<evidence type="ECO:0000256" key="3">
    <source>
        <dbReference type="ARBA" id="ARBA00022598"/>
    </source>
</evidence>
<keyword evidence="3 9" id="KW-0436">Ligase</keyword>
<evidence type="ECO:0000259" key="11">
    <source>
        <dbReference type="Pfam" id="PF06418"/>
    </source>
</evidence>
<dbReference type="EC" id="6.3.4.2" evidence="9"/>
<dbReference type="AlphaFoldDB" id="A0A8H7WBW3"/>
<reference evidence="12" key="1">
    <citation type="submission" date="2021-02" db="EMBL/GenBank/DDBJ databases">
        <title>Genome sequence Cadophora malorum strain M34.</title>
        <authorList>
            <person name="Stefanovic E."/>
            <person name="Vu D."/>
            <person name="Scully C."/>
            <person name="Dijksterhuis J."/>
            <person name="Roader J."/>
            <person name="Houbraken J."/>
        </authorList>
    </citation>
    <scope>NUCLEOTIDE SEQUENCE</scope>
    <source>
        <strain evidence="12">M34</strain>
    </source>
</reference>